<evidence type="ECO:0000259" key="5">
    <source>
        <dbReference type="PROSITE" id="PS50263"/>
    </source>
</evidence>
<dbReference type="InterPro" id="IPR040154">
    <property type="entry name" value="Biotinidase/VNN"/>
</dbReference>
<protein>
    <submittedName>
        <fullName evidence="7">Vanin-like protein 2 isoform X1</fullName>
    </submittedName>
</protein>
<dbReference type="InParanoid" id="A0A1W4WCB8"/>
<feature type="signal peptide" evidence="4">
    <location>
        <begin position="1"/>
        <end position="19"/>
    </location>
</feature>
<dbReference type="KEGG" id="apln:108734522"/>
<evidence type="ECO:0000256" key="4">
    <source>
        <dbReference type="SAM" id="SignalP"/>
    </source>
</evidence>
<dbReference type="SUPFAM" id="SSF56317">
    <property type="entry name" value="Carbon-nitrogen hydrolase"/>
    <property type="match status" value="1"/>
</dbReference>
<name>A0A1W4WCB8_AGRPL</name>
<evidence type="ECO:0000313" key="7">
    <source>
        <dbReference type="RefSeq" id="XP_018321621.1"/>
    </source>
</evidence>
<dbReference type="Pfam" id="PF19018">
    <property type="entry name" value="Vanin_C"/>
    <property type="match status" value="1"/>
</dbReference>
<dbReference type="InterPro" id="IPR043957">
    <property type="entry name" value="Vanin_C"/>
</dbReference>
<dbReference type="Gene3D" id="3.60.110.10">
    <property type="entry name" value="Carbon-nitrogen hydrolase"/>
    <property type="match status" value="1"/>
</dbReference>
<dbReference type="RefSeq" id="XP_018321621.1">
    <property type="nucleotide sequence ID" value="XM_018466119.1"/>
</dbReference>
<dbReference type="STRING" id="224129.A0A1W4WCB8"/>
<dbReference type="Pfam" id="PF00795">
    <property type="entry name" value="CN_hydrolase"/>
    <property type="match status" value="1"/>
</dbReference>
<proteinExistence type="inferred from homology"/>
<evidence type="ECO:0000256" key="2">
    <source>
        <dbReference type="ARBA" id="ARBA00022801"/>
    </source>
</evidence>
<dbReference type="InterPro" id="IPR003010">
    <property type="entry name" value="C-N_Hydrolase"/>
</dbReference>
<comment type="similarity">
    <text evidence="1">Belongs to the carbon-nitrogen hydrolase superfamily. BTD/VNN family.</text>
</comment>
<dbReference type="Proteomes" id="UP000192223">
    <property type="component" value="Unplaced"/>
</dbReference>
<dbReference type="GO" id="GO:0016787">
    <property type="term" value="F:hydrolase activity"/>
    <property type="evidence" value="ECO:0007669"/>
    <property type="project" value="UniProtKB-KW"/>
</dbReference>
<evidence type="ECO:0000256" key="3">
    <source>
        <dbReference type="SAM" id="Phobius"/>
    </source>
</evidence>
<keyword evidence="2" id="KW-0378">Hydrolase</keyword>
<dbReference type="OrthoDB" id="10250282at2759"/>
<feature type="domain" description="CN hydrolase" evidence="5">
    <location>
        <begin position="28"/>
        <end position="299"/>
    </location>
</feature>
<keyword evidence="3" id="KW-0472">Membrane</keyword>
<sequence length="541" mass="60474">MSYILRLSLLLNFLQRTLQVSTANSPYYTAAVVEYFPVQEIGLSPKDKTLKNVNNYLSLLNEVTEDIDIVVFPEATITTGFQNRNRTILLALATIIPDPSKNIVVCHQTSENYSQYLISLSCGAKNRAVYLVANVIEKRICTGNKCASDNWDFYNSNVIFDRNGTVVGRYRKYNLFGEYTLNKTSKAELSPFTTDFNVTFGQFICFDLLFDTPANALLRNGIRDFVFPTMWFSELPFLTALQAQEQWAYENDVNFLAAGANNPAVGSGGSAIVEGSRGAIIEDIIAQGDSKIYVANVTKRTPRSLLTSVETKITTEEIDKVALTLDNFFLLKDNLTDYAFQLINTTTTTSIDKSLCHGSGENILCCQFRVNLTVNSVTNGAQNSYNYAFLAFSGVRTFSGTYNGGIETCAVVACTNNTPATCGVRFSNYSTVSWPITFQSITIKGNFSNVLHKIQYPNSLRSNLRPLPTTNFKWSYENISQINSKKRTLALIEPENRLITFAIFGRDYSRDSDPRFSSSSHYSIIALVYCLFITLCVLLFK</sequence>
<organism evidence="6 7">
    <name type="scientific">Agrilus planipennis</name>
    <name type="common">Emerald ash borer</name>
    <name type="synonym">Agrilus marcopoli</name>
    <dbReference type="NCBI Taxonomy" id="224129"/>
    <lineage>
        <taxon>Eukaryota</taxon>
        <taxon>Metazoa</taxon>
        <taxon>Ecdysozoa</taxon>
        <taxon>Arthropoda</taxon>
        <taxon>Hexapoda</taxon>
        <taxon>Insecta</taxon>
        <taxon>Pterygota</taxon>
        <taxon>Neoptera</taxon>
        <taxon>Endopterygota</taxon>
        <taxon>Coleoptera</taxon>
        <taxon>Polyphaga</taxon>
        <taxon>Elateriformia</taxon>
        <taxon>Buprestoidea</taxon>
        <taxon>Buprestidae</taxon>
        <taxon>Agrilinae</taxon>
        <taxon>Agrilus</taxon>
    </lineage>
</organism>
<dbReference type="PANTHER" id="PTHR10609:SF14">
    <property type="entry name" value="BIOTINIDASE"/>
    <property type="match status" value="1"/>
</dbReference>
<dbReference type="FunCoup" id="A0A1W4WCB8">
    <property type="interactions" value="36"/>
</dbReference>
<keyword evidence="6" id="KW-1185">Reference proteome</keyword>
<reference evidence="7" key="1">
    <citation type="submission" date="2025-08" db="UniProtKB">
        <authorList>
            <consortium name="RefSeq"/>
        </authorList>
    </citation>
    <scope>IDENTIFICATION</scope>
    <source>
        <tissue evidence="7">Entire body</tissue>
    </source>
</reference>
<feature type="chain" id="PRO_5010742022" evidence="4">
    <location>
        <begin position="20"/>
        <end position="541"/>
    </location>
</feature>
<keyword evidence="4" id="KW-0732">Signal</keyword>
<dbReference type="PROSITE" id="PS50263">
    <property type="entry name" value="CN_HYDROLASE"/>
    <property type="match status" value="1"/>
</dbReference>
<keyword evidence="3" id="KW-0812">Transmembrane</keyword>
<evidence type="ECO:0000256" key="1">
    <source>
        <dbReference type="ARBA" id="ARBA00008225"/>
    </source>
</evidence>
<dbReference type="GeneID" id="108734522"/>
<keyword evidence="3" id="KW-1133">Transmembrane helix</keyword>
<feature type="transmembrane region" description="Helical" evidence="3">
    <location>
        <begin position="522"/>
        <end position="540"/>
    </location>
</feature>
<gene>
    <name evidence="7" type="primary">LOC108734522</name>
</gene>
<dbReference type="AlphaFoldDB" id="A0A1W4WCB8"/>
<accession>A0A1W4WCB8</accession>
<dbReference type="PANTHER" id="PTHR10609">
    <property type="entry name" value="BIOTINIDASE-RELATED"/>
    <property type="match status" value="1"/>
</dbReference>
<dbReference type="InterPro" id="IPR036526">
    <property type="entry name" value="C-N_Hydrolase_sf"/>
</dbReference>
<evidence type="ECO:0000313" key="6">
    <source>
        <dbReference type="Proteomes" id="UP000192223"/>
    </source>
</evidence>